<dbReference type="AlphaFoldDB" id="A0A232EFV7"/>
<dbReference type="EMBL" id="NNAY01004919">
    <property type="protein sequence ID" value="OXU17245.1"/>
    <property type="molecule type" value="Genomic_DNA"/>
</dbReference>
<reference evidence="1 2" key="1">
    <citation type="journal article" date="2017" name="Curr. Biol.">
        <title>The Evolution of Venom by Co-option of Single-Copy Genes.</title>
        <authorList>
            <person name="Martinson E.O."/>
            <person name="Mrinalini"/>
            <person name="Kelkar Y.D."/>
            <person name="Chang C.H."/>
            <person name="Werren J.H."/>
        </authorList>
    </citation>
    <scope>NUCLEOTIDE SEQUENCE [LARGE SCALE GENOMIC DNA]</scope>
    <source>
        <strain evidence="1 2">Alberta</strain>
        <tissue evidence="1">Whole body</tissue>
    </source>
</reference>
<gene>
    <name evidence="1" type="ORF">TSAR_002742</name>
</gene>
<accession>A0A232EFV7</accession>
<evidence type="ECO:0000313" key="1">
    <source>
        <dbReference type="EMBL" id="OXU17245.1"/>
    </source>
</evidence>
<sequence>MDKSIPHLIVHWGGKLIPDTITCKQIDSSPILMCNGNVKKIINTKKGSTIGNAVYQALDDWGLTYLTQRVCCNTILANFGHRSGFEVKVPGKNRSNVPIFTKISKGTVYY</sequence>
<comment type="caution">
    <text evidence="1">The sequence shown here is derived from an EMBL/GenBank/DDBJ whole genome shotgun (WGS) entry which is preliminary data.</text>
</comment>
<dbReference type="Proteomes" id="UP000215335">
    <property type="component" value="Unassembled WGS sequence"/>
</dbReference>
<proteinExistence type="predicted"/>
<name>A0A232EFV7_9HYME</name>
<keyword evidence="2" id="KW-1185">Reference proteome</keyword>
<evidence type="ECO:0000313" key="2">
    <source>
        <dbReference type="Proteomes" id="UP000215335"/>
    </source>
</evidence>
<protein>
    <submittedName>
        <fullName evidence="1">Uncharacterized protein</fullName>
    </submittedName>
</protein>
<organism evidence="1 2">
    <name type="scientific">Trichomalopsis sarcophagae</name>
    <dbReference type="NCBI Taxonomy" id="543379"/>
    <lineage>
        <taxon>Eukaryota</taxon>
        <taxon>Metazoa</taxon>
        <taxon>Ecdysozoa</taxon>
        <taxon>Arthropoda</taxon>
        <taxon>Hexapoda</taxon>
        <taxon>Insecta</taxon>
        <taxon>Pterygota</taxon>
        <taxon>Neoptera</taxon>
        <taxon>Endopterygota</taxon>
        <taxon>Hymenoptera</taxon>
        <taxon>Apocrita</taxon>
        <taxon>Proctotrupomorpha</taxon>
        <taxon>Chalcidoidea</taxon>
        <taxon>Pteromalidae</taxon>
        <taxon>Pteromalinae</taxon>
        <taxon>Trichomalopsis</taxon>
    </lineage>
</organism>